<dbReference type="GO" id="GO:0006310">
    <property type="term" value="P:DNA recombination"/>
    <property type="evidence" value="ECO:0007669"/>
    <property type="project" value="UniProtKB-KW"/>
</dbReference>
<evidence type="ECO:0000256" key="2">
    <source>
        <dbReference type="ARBA" id="ARBA00009840"/>
    </source>
</evidence>
<comment type="function">
    <text evidence="1">Involved in DNA recombination.</text>
</comment>
<evidence type="ECO:0000256" key="4">
    <source>
        <dbReference type="ARBA" id="ARBA00023172"/>
    </source>
</evidence>
<keyword evidence="6" id="KW-0472">Membrane</keyword>
<comment type="similarity">
    <text evidence="2">Belongs to the RmuC family.</text>
</comment>
<organism evidence="7 8">
    <name type="scientific">Rheinheimera mesophila</name>
    <dbReference type="NCBI Taxonomy" id="1547515"/>
    <lineage>
        <taxon>Bacteria</taxon>
        <taxon>Pseudomonadati</taxon>
        <taxon>Pseudomonadota</taxon>
        <taxon>Gammaproteobacteria</taxon>
        <taxon>Chromatiales</taxon>
        <taxon>Chromatiaceae</taxon>
        <taxon>Rheinheimera</taxon>
    </lineage>
</organism>
<keyword evidence="4" id="KW-0233">DNA recombination</keyword>
<evidence type="ECO:0000256" key="6">
    <source>
        <dbReference type="SAM" id="Phobius"/>
    </source>
</evidence>
<dbReference type="OrthoDB" id="9765111at2"/>
<keyword evidence="3 5" id="KW-0175">Coiled coil</keyword>
<evidence type="ECO:0000313" key="8">
    <source>
        <dbReference type="Proteomes" id="UP000276260"/>
    </source>
</evidence>
<dbReference type="PANTHER" id="PTHR30563:SF0">
    <property type="entry name" value="DNA RECOMBINATION PROTEIN RMUC"/>
    <property type="match status" value="1"/>
</dbReference>
<dbReference type="Pfam" id="PF02646">
    <property type="entry name" value="RmuC"/>
    <property type="match status" value="1"/>
</dbReference>
<dbReference type="PANTHER" id="PTHR30563">
    <property type="entry name" value="DNA RECOMBINATION PROTEIN RMUC"/>
    <property type="match status" value="1"/>
</dbReference>
<dbReference type="RefSeq" id="WP_046520141.1">
    <property type="nucleotide sequence ID" value="NZ_LAVS01000026.1"/>
</dbReference>
<evidence type="ECO:0000256" key="5">
    <source>
        <dbReference type="SAM" id="Coils"/>
    </source>
</evidence>
<sequence length="500" mass="57700">MTPQASFILLVCCAVGMLCCAGGLWYWYREAQKKQQELLLLQSANQLQAQQNQHDKLVLEQVQQQLQQAQDDFKDLSYQQQKYAAELARSQSQYQQVSELWTELKQQYQSQQHDYMQLQREHSALQISLKEKQQHFAEQQALLQQSKQQLSLEFQQLAQQIFEEKSSRFQASNQEALNSLLNPFRLQLDAFKSKVEDIHLKDSQQQALLNHELQHLKLLNQQITEEAHQLAVALKGQKKTQGNWGELVLENVLERSGLRSGQDYQREFSVTQEDGHKLRPDLVVFLPQGKHLIIDAKVSLNAYSRYINSEDDTERKLALQEHVASMAARIKELSDRNYHKLPGLNSPDLVFMFVPIESAFVEALKADESLFQQALNQNVLVATPTTLLTSLNIVRQLWRYEEQHKHTAELAKRADAVFNKLRTFLTTFLRVKESLNKAQEAYETAESQLYKGRANLVKQVNEFKELTPAIQAELPEYFVEKSQIEFDSDALAETKTPSAP</sequence>
<evidence type="ECO:0000256" key="3">
    <source>
        <dbReference type="ARBA" id="ARBA00023054"/>
    </source>
</evidence>
<dbReference type="InterPro" id="IPR003798">
    <property type="entry name" value="DNA_recombination_RmuC"/>
</dbReference>
<keyword evidence="8" id="KW-1185">Reference proteome</keyword>
<name>A0A3P3QNI4_9GAMM</name>
<dbReference type="AlphaFoldDB" id="A0A3P3QNI4"/>
<accession>A0A3P3QNI4</accession>
<keyword evidence="6" id="KW-1133">Transmembrane helix</keyword>
<dbReference type="EMBL" id="RRCF01000001">
    <property type="protein sequence ID" value="RRJ22786.1"/>
    <property type="molecule type" value="Genomic_DNA"/>
</dbReference>
<evidence type="ECO:0000313" key="7">
    <source>
        <dbReference type="EMBL" id="RRJ22786.1"/>
    </source>
</evidence>
<comment type="caution">
    <text evidence="7">The sequence shown here is derived from an EMBL/GenBank/DDBJ whole genome shotgun (WGS) entry which is preliminary data.</text>
</comment>
<protein>
    <submittedName>
        <fullName evidence="7">DNA recombination protein RmuC</fullName>
    </submittedName>
</protein>
<proteinExistence type="inferred from homology"/>
<gene>
    <name evidence="7" type="primary">rmuC</name>
    <name evidence="7" type="ORF">EIK76_01485</name>
</gene>
<dbReference type="Proteomes" id="UP000276260">
    <property type="component" value="Unassembled WGS sequence"/>
</dbReference>
<feature type="coiled-coil region" evidence="5">
    <location>
        <begin position="52"/>
        <end position="149"/>
    </location>
</feature>
<reference evidence="7 8" key="1">
    <citation type="submission" date="2018-11" db="EMBL/GenBank/DDBJ databases">
        <title>Draft genome analysis of Rheinheimera mesophila isolated from an industrial waste site.</title>
        <authorList>
            <person name="Yu Q."/>
            <person name="Qi Y."/>
            <person name="Zhang H."/>
            <person name="Lu Y."/>
            <person name="Pu J."/>
        </authorList>
    </citation>
    <scope>NUCLEOTIDE SEQUENCE [LARGE SCALE GENOMIC DNA]</scope>
    <source>
        <strain evidence="7 8">IITR13</strain>
    </source>
</reference>
<feature type="transmembrane region" description="Helical" evidence="6">
    <location>
        <begin position="7"/>
        <end position="28"/>
    </location>
</feature>
<evidence type="ECO:0000256" key="1">
    <source>
        <dbReference type="ARBA" id="ARBA00003416"/>
    </source>
</evidence>
<keyword evidence="6" id="KW-0812">Transmembrane</keyword>